<evidence type="ECO:0000313" key="3">
    <source>
        <dbReference type="Proteomes" id="UP001157167"/>
    </source>
</evidence>
<name>A0ABQ6FHN7_9RHOO</name>
<organism evidence="2 3">
    <name type="scientific">Zoogloea oryzae</name>
    <dbReference type="NCBI Taxonomy" id="310767"/>
    <lineage>
        <taxon>Bacteria</taxon>
        <taxon>Pseudomonadati</taxon>
        <taxon>Pseudomonadota</taxon>
        <taxon>Betaproteobacteria</taxon>
        <taxon>Rhodocyclales</taxon>
        <taxon>Zoogloeaceae</taxon>
        <taxon>Zoogloea</taxon>
    </lineage>
</organism>
<sequence>MLTMPVSIGELSTTIETLPGEGTERGSGGGAPAEDAAFEVRIEELRALVRALVAEELERQLRHRSDCP</sequence>
<proteinExistence type="predicted"/>
<comment type="caution">
    <text evidence="2">The sequence shown here is derived from an EMBL/GenBank/DDBJ whole genome shotgun (WGS) entry which is preliminary data.</text>
</comment>
<evidence type="ECO:0000313" key="2">
    <source>
        <dbReference type="EMBL" id="GLT24774.1"/>
    </source>
</evidence>
<protein>
    <submittedName>
        <fullName evidence="2">Uncharacterized protein</fullName>
    </submittedName>
</protein>
<feature type="region of interest" description="Disordered" evidence="1">
    <location>
        <begin position="1"/>
        <end position="33"/>
    </location>
</feature>
<gene>
    <name evidence="2" type="ORF">GCM10007933_42710</name>
</gene>
<dbReference type="Proteomes" id="UP001157167">
    <property type="component" value="Unassembled WGS sequence"/>
</dbReference>
<dbReference type="EMBL" id="BSPX01000156">
    <property type="protein sequence ID" value="GLT24774.1"/>
    <property type="molecule type" value="Genomic_DNA"/>
</dbReference>
<accession>A0ABQ6FHN7</accession>
<evidence type="ECO:0000256" key="1">
    <source>
        <dbReference type="SAM" id="MobiDB-lite"/>
    </source>
</evidence>
<keyword evidence="3" id="KW-1185">Reference proteome</keyword>
<reference evidence="3" key="1">
    <citation type="journal article" date="2019" name="Int. J. Syst. Evol. Microbiol.">
        <title>The Global Catalogue of Microorganisms (GCM) 10K type strain sequencing project: providing services to taxonomists for standard genome sequencing and annotation.</title>
        <authorList>
            <consortium name="The Broad Institute Genomics Platform"/>
            <consortium name="The Broad Institute Genome Sequencing Center for Infectious Disease"/>
            <person name="Wu L."/>
            <person name="Ma J."/>
        </authorList>
    </citation>
    <scope>NUCLEOTIDE SEQUENCE [LARGE SCALE GENOMIC DNA]</scope>
    <source>
        <strain evidence="3">NBRC 102407</strain>
    </source>
</reference>